<dbReference type="PANTHER" id="PTHR24421">
    <property type="entry name" value="NITRATE/NITRITE SENSOR PROTEIN NARX-RELATED"/>
    <property type="match status" value="1"/>
</dbReference>
<evidence type="ECO:0000259" key="11">
    <source>
        <dbReference type="Pfam" id="PF07730"/>
    </source>
</evidence>
<feature type="domain" description="Signal transduction histidine kinase subgroup 3 dimerisation and phosphoacceptor" evidence="11">
    <location>
        <begin position="200"/>
        <end position="266"/>
    </location>
</feature>
<proteinExistence type="predicted"/>
<name>A0ABU2B0B5_9MICC</name>
<keyword evidence="10" id="KW-1133">Transmembrane helix</keyword>
<keyword evidence="5" id="KW-0547">Nucleotide-binding</keyword>
<dbReference type="InterPro" id="IPR036890">
    <property type="entry name" value="HATPase_C_sf"/>
</dbReference>
<dbReference type="InterPro" id="IPR011712">
    <property type="entry name" value="Sig_transdc_His_kin_sub3_dim/P"/>
</dbReference>
<keyword evidence="6 12" id="KW-0418">Kinase</keyword>
<evidence type="ECO:0000256" key="4">
    <source>
        <dbReference type="ARBA" id="ARBA00022679"/>
    </source>
</evidence>
<comment type="caution">
    <text evidence="12">The sequence shown here is derived from an EMBL/GenBank/DDBJ whole genome shotgun (WGS) entry which is preliminary data.</text>
</comment>
<evidence type="ECO:0000256" key="6">
    <source>
        <dbReference type="ARBA" id="ARBA00022777"/>
    </source>
</evidence>
<keyword evidence="8" id="KW-0902">Two-component regulatory system</keyword>
<evidence type="ECO:0000256" key="8">
    <source>
        <dbReference type="ARBA" id="ARBA00023012"/>
    </source>
</evidence>
<dbReference type="EC" id="2.7.13.3" evidence="2"/>
<evidence type="ECO:0000256" key="1">
    <source>
        <dbReference type="ARBA" id="ARBA00000085"/>
    </source>
</evidence>
<dbReference type="RefSeq" id="WP_310171440.1">
    <property type="nucleotide sequence ID" value="NZ_BAABHE010000002.1"/>
</dbReference>
<accession>A0ABU2B0B5</accession>
<gene>
    <name evidence="12" type="ORF">J2S62_000701</name>
</gene>
<evidence type="ECO:0000256" key="2">
    <source>
        <dbReference type="ARBA" id="ARBA00012438"/>
    </source>
</evidence>
<organism evidence="12 13">
    <name type="scientific">Enteractinococcus fodinae</name>
    <dbReference type="NCBI Taxonomy" id="684663"/>
    <lineage>
        <taxon>Bacteria</taxon>
        <taxon>Bacillati</taxon>
        <taxon>Actinomycetota</taxon>
        <taxon>Actinomycetes</taxon>
        <taxon>Micrococcales</taxon>
        <taxon>Micrococcaceae</taxon>
    </lineage>
</organism>
<dbReference type="Gene3D" id="3.30.565.10">
    <property type="entry name" value="Histidine kinase-like ATPase, C-terminal domain"/>
    <property type="match status" value="1"/>
</dbReference>
<feature type="transmembrane region" description="Helical" evidence="10">
    <location>
        <begin position="12"/>
        <end position="38"/>
    </location>
</feature>
<feature type="coiled-coil region" evidence="9">
    <location>
        <begin position="174"/>
        <end position="201"/>
    </location>
</feature>
<evidence type="ECO:0000256" key="7">
    <source>
        <dbReference type="ARBA" id="ARBA00022840"/>
    </source>
</evidence>
<dbReference type="EMBL" id="JAVDYJ010000001">
    <property type="protein sequence ID" value="MDR7346444.1"/>
    <property type="molecule type" value="Genomic_DNA"/>
</dbReference>
<evidence type="ECO:0000313" key="12">
    <source>
        <dbReference type="EMBL" id="MDR7346444.1"/>
    </source>
</evidence>
<dbReference type="Gene3D" id="1.20.5.1930">
    <property type="match status" value="1"/>
</dbReference>
<keyword evidence="13" id="KW-1185">Reference proteome</keyword>
<keyword evidence="7" id="KW-0067">ATP-binding</keyword>
<feature type="transmembrane region" description="Helical" evidence="10">
    <location>
        <begin position="50"/>
        <end position="71"/>
    </location>
</feature>
<dbReference type="Pfam" id="PF07730">
    <property type="entry name" value="HisKA_3"/>
    <property type="match status" value="1"/>
</dbReference>
<keyword evidence="10" id="KW-0472">Membrane</keyword>
<feature type="transmembrane region" description="Helical" evidence="10">
    <location>
        <begin position="111"/>
        <end position="132"/>
    </location>
</feature>
<dbReference type="GO" id="GO:0016301">
    <property type="term" value="F:kinase activity"/>
    <property type="evidence" value="ECO:0007669"/>
    <property type="project" value="UniProtKB-KW"/>
</dbReference>
<keyword evidence="10" id="KW-0812">Transmembrane</keyword>
<evidence type="ECO:0000256" key="3">
    <source>
        <dbReference type="ARBA" id="ARBA00022553"/>
    </source>
</evidence>
<comment type="catalytic activity">
    <reaction evidence="1">
        <text>ATP + protein L-histidine = ADP + protein N-phospho-L-histidine.</text>
        <dbReference type="EC" id="2.7.13.3"/>
    </reaction>
</comment>
<keyword evidence="3" id="KW-0597">Phosphoprotein</keyword>
<sequence length="411" mass="45791">MTTPTKNSRFWHAILAIVVRAAMMFVGSLVTVLATLTAPENFSGAGYDEISDLGAVRFVIGYLLLLLIPWYRKIPLALIITGAFYAVILQGDPYVLAIGLTVWIVRAHYRWHWIISGVGLAAIVVNIVWHLLALWRWEADFDTTVAALVVLTFGFATLGLVLSIGFTTRHRRRMRQAHDTVEAAEHDREVLSSEMTRQTEREYLAREVHDTLAQRLTALSLQAGQMQKSLATSHDAELTSALQDTKRYSDQALKDLRTLVTSLRAQGEKEPTVPSVAPSGFQDLKALLDDAVHQGLTIQPQIMLNNYEAAPDALQRAVLRITQEALTNALRHSTDKRVNLRLEGQPGEGLLLEFTNTRDAQHHFAGGTGTGLLGIKERAELLGGRIQEEYLPQHFRLTVHLPWTLESVEAL</sequence>
<evidence type="ECO:0000256" key="9">
    <source>
        <dbReference type="SAM" id="Coils"/>
    </source>
</evidence>
<evidence type="ECO:0000256" key="10">
    <source>
        <dbReference type="SAM" id="Phobius"/>
    </source>
</evidence>
<dbReference type="Proteomes" id="UP001183794">
    <property type="component" value="Unassembled WGS sequence"/>
</dbReference>
<protein>
    <recommendedName>
        <fullName evidence="2">histidine kinase</fullName>
        <ecNumber evidence="2">2.7.13.3</ecNumber>
    </recommendedName>
</protein>
<keyword evidence="9" id="KW-0175">Coiled coil</keyword>
<keyword evidence="4" id="KW-0808">Transferase</keyword>
<evidence type="ECO:0000256" key="5">
    <source>
        <dbReference type="ARBA" id="ARBA00022741"/>
    </source>
</evidence>
<dbReference type="InterPro" id="IPR050482">
    <property type="entry name" value="Sensor_HK_TwoCompSys"/>
</dbReference>
<dbReference type="SUPFAM" id="SSF55874">
    <property type="entry name" value="ATPase domain of HSP90 chaperone/DNA topoisomerase II/histidine kinase"/>
    <property type="match status" value="1"/>
</dbReference>
<evidence type="ECO:0000313" key="13">
    <source>
        <dbReference type="Proteomes" id="UP001183794"/>
    </source>
</evidence>
<reference evidence="12 13" key="1">
    <citation type="submission" date="2023-07" db="EMBL/GenBank/DDBJ databases">
        <title>Sequencing the genomes of 1000 actinobacteria strains.</title>
        <authorList>
            <person name="Klenk H.-P."/>
        </authorList>
    </citation>
    <scope>NUCLEOTIDE SEQUENCE [LARGE SCALE GENOMIC DNA]</scope>
    <source>
        <strain evidence="12 13">DSM 22966</strain>
    </source>
</reference>
<dbReference type="PANTHER" id="PTHR24421:SF10">
    <property type="entry name" value="NITRATE_NITRITE SENSOR PROTEIN NARQ"/>
    <property type="match status" value="1"/>
</dbReference>
<feature type="transmembrane region" description="Helical" evidence="10">
    <location>
        <begin position="144"/>
        <end position="166"/>
    </location>
</feature>
<feature type="transmembrane region" description="Helical" evidence="10">
    <location>
        <begin position="77"/>
        <end position="104"/>
    </location>
</feature>